<accession>A0A8S9IYL5</accession>
<sequence>MEEPPSEEVSAVEEGKTWMTPLILYLEADILPEDRSEARKIKKQAARYCISQEKLYQRSFSGPYLSWKEKHLERQARPRGTQAKTPAPRNIRDKLQGQGAGESPHSTSRRPGYLAHCSELPGKKDTGGRRSNSEGNPPYRVQRGSQTNRQGDYPPHHSEGKDQGLIEITEQTSGLSHRGTEGRGNRRGAIYRRRSDPTSQDCWKEKHLERQARPRGTQAKTPAPRNIRDKLQGQGAGESPHSTSRRPGYLAHCSELPGKKDTGGRRSNSEDHSEGKDQGLIEITEQTSGLSHRRTGGRGNRRGAVGVGRSREVLIADGGSGEHLADKVRVELVRSVTKGSDPHRLQRLEHILVDTELNESLGVAKTGRVIKIDWLVLLFSRPWVRGGGWLLCSLWERVVRLPCFIGRLLGAWRHLQRKQKFFISSILGCIEEKESN</sequence>
<feature type="compositionally biased region" description="Basic and acidic residues" evidence="1">
    <location>
        <begin position="257"/>
        <end position="279"/>
    </location>
</feature>
<proteinExistence type="predicted"/>
<feature type="compositionally biased region" description="Basic residues" evidence="1">
    <location>
        <begin position="291"/>
        <end position="301"/>
    </location>
</feature>
<feature type="compositionally biased region" description="Basic and acidic residues" evidence="1">
    <location>
        <begin position="202"/>
        <end position="212"/>
    </location>
</feature>
<name>A0A8S9IYL5_BRACR</name>
<feature type="region of interest" description="Disordered" evidence="1">
    <location>
        <begin position="71"/>
        <end position="304"/>
    </location>
</feature>
<evidence type="ECO:0000256" key="1">
    <source>
        <dbReference type="SAM" id="MobiDB-lite"/>
    </source>
</evidence>
<feature type="compositionally biased region" description="Basic and acidic residues" evidence="1">
    <location>
        <begin position="121"/>
        <end position="132"/>
    </location>
</feature>
<dbReference type="AlphaFoldDB" id="A0A8S9IYL5"/>
<reference evidence="2" key="1">
    <citation type="submission" date="2019-12" db="EMBL/GenBank/DDBJ databases">
        <title>Genome sequencing and annotation of Brassica cretica.</title>
        <authorList>
            <person name="Studholme D.J."/>
            <person name="Sarris P.F."/>
        </authorList>
    </citation>
    <scope>NUCLEOTIDE SEQUENCE</scope>
    <source>
        <strain evidence="2">PFS-102/07</strain>
        <tissue evidence="2">Leaf</tissue>
    </source>
</reference>
<evidence type="ECO:0000313" key="2">
    <source>
        <dbReference type="EMBL" id="KAF2574136.1"/>
    </source>
</evidence>
<feature type="compositionally biased region" description="Basic and acidic residues" evidence="1">
    <location>
        <begin position="154"/>
        <end position="164"/>
    </location>
</feature>
<protein>
    <submittedName>
        <fullName evidence="2">Uncharacterized protein</fullName>
    </submittedName>
</protein>
<comment type="caution">
    <text evidence="2">The sequence shown here is derived from an EMBL/GenBank/DDBJ whole genome shotgun (WGS) entry which is preliminary data.</text>
</comment>
<gene>
    <name evidence="2" type="ORF">F2Q70_00003350</name>
</gene>
<organism evidence="2">
    <name type="scientific">Brassica cretica</name>
    <name type="common">Mustard</name>
    <dbReference type="NCBI Taxonomy" id="69181"/>
    <lineage>
        <taxon>Eukaryota</taxon>
        <taxon>Viridiplantae</taxon>
        <taxon>Streptophyta</taxon>
        <taxon>Embryophyta</taxon>
        <taxon>Tracheophyta</taxon>
        <taxon>Spermatophyta</taxon>
        <taxon>Magnoliopsida</taxon>
        <taxon>eudicotyledons</taxon>
        <taxon>Gunneridae</taxon>
        <taxon>Pentapetalae</taxon>
        <taxon>rosids</taxon>
        <taxon>malvids</taxon>
        <taxon>Brassicales</taxon>
        <taxon>Brassicaceae</taxon>
        <taxon>Brassiceae</taxon>
        <taxon>Brassica</taxon>
    </lineage>
</organism>
<dbReference type="EMBL" id="QGKY02001015">
    <property type="protein sequence ID" value="KAF2574136.1"/>
    <property type="molecule type" value="Genomic_DNA"/>
</dbReference>